<keyword evidence="1" id="KW-0472">Membrane</keyword>
<evidence type="ECO:0000256" key="1">
    <source>
        <dbReference type="SAM" id="Phobius"/>
    </source>
</evidence>
<comment type="caution">
    <text evidence="2">The sequence shown here is derived from an EMBL/GenBank/DDBJ whole genome shotgun (WGS) entry which is preliminary data.</text>
</comment>
<reference evidence="2 3" key="1">
    <citation type="journal article" date="2013" name="Proc. Natl. Acad. Sci. U.S.A.">
        <title>Genome of an arbuscular mycorrhizal fungus provides insight into the oldest plant symbiosis.</title>
        <authorList>
            <person name="Tisserant E."/>
            <person name="Malbreil M."/>
            <person name="Kuo A."/>
            <person name="Kohler A."/>
            <person name="Symeonidi A."/>
            <person name="Balestrini R."/>
            <person name="Charron P."/>
            <person name="Duensing N."/>
            <person name="Frei Dit Frey N."/>
            <person name="Gianinazzi-Pearson V."/>
            <person name="Gilbert L.B."/>
            <person name="Handa Y."/>
            <person name="Herr J.R."/>
            <person name="Hijri M."/>
            <person name="Koul R."/>
            <person name="Kawaguchi M."/>
            <person name="Krajinski F."/>
            <person name="Lammers P.J."/>
            <person name="Masclaux F.G."/>
            <person name="Murat C."/>
            <person name="Morin E."/>
            <person name="Ndikumana S."/>
            <person name="Pagni M."/>
            <person name="Petitpierre D."/>
            <person name="Requena N."/>
            <person name="Rosikiewicz P."/>
            <person name="Riley R."/>
            <person name="Saito K."/>
            <person name="San Clemente H."/>
            <person name="Shapiro H."/>
            <person name="van Tuinen D."/>
            <person name="Becard G."/>
            <person name="Bonfante P."/>
            <person name="Paszkowski U."/>
            <person name="Shachar-Hill Y.Y."/>
            <person name="Tuskan G.A."/>
            <person name="Young P.W."/>
            <person name="Sanders I.R."/>
            <person name="Henrissat B."/>
            <person name="Rensing S.A."/>
            <person name="Grigoriev I.V."/>
            <person name="Corradi N."/>
            <person name="Roux C."/>
            <person name="Martin F."/>
        </authorList>
    </citation>
    <scope>NUCLEOTIDE SEQUENCE [LARGE SCALE GENOMIC DNA]</scope>
    <source>
        <strain evidence="2 3">DAOM 197198</strain>
    </source>
</reference>
<sequence>SVTFYFPLILSFVLFDALKIHLSCYLLLSFNIICSLSVTLVFNLRIFSSRSHDFISLLRSLEAYCSKNSVIFFLTKLPHPYNKKYYIIGCVVVLFHYPGGKLSHVLKTLVI</sequence>
<evidence type="ECO:0000313" key="3">
    <source>
        <dbReference type="Proteomes" id="UP000018888"/>
    </source>
</evidence>
<dbReference type="EMBL" id="AUPC02000208">
    <property type="protein sequence ID" value="POG65710.1"/>
    <property type="molecule type" value="Genomic_DNA"/>
</dbReference>
<feature type="non-terminal residue" evidence="2">
    <location>
        <position position="111"/>
    </location>
</feature>
<gene>
    <name evidence="2" type="ORF">GLOIN_2v1663737</name>
</gene>
<dbReference type="Proteomes" id="UP000018888">
    <property type="component" value="Unassembled WGS sequence"/>
</dbReference>
<organism evidence="2 3">
    <name type="scientific">Rhizophagus irregularis (strain DAOM 181602 / DAOM 197198 / MUCL 43194)</name>
    <name type="common">Arbuscular mycorrhizal fungus</name>
    <name type="synonym">Glomus intraradices</name>
    <dbReference type="NCBI Taxonomy" id="747089"/>
    <lineage>
        <taxon>Eukaryota</taxon>
        <taxon>Fungi</taxon>
        <taxon>Fungi incertae sedis</taxon>
        <taxon>Mucoromycota</taxon>
        <taxon>Glomeromycotina</taxon>
        <taxon>Glomeromycetes</taxon>
        <taxon>Glomerales</taxon>
        <taxon>Glomeraceae</taxon>
        <taxon>Rhizophagus</taxon>
    </lineage>
</organism>
<proteinExistence type="predicted"/>
<dbReference type="AlphaFoldDB" id="A0A2P4PK13"/>
<keyword evidence="3" id="KW-1185">Reference proteome</keyword>
<evidence type="ECO:0000313" key="2">
    <source>
        <dbReference type="EMBL" id="POG65710.1"/>
    </source>
</evidence>
<feature type="transmembrane region" description="Helical" evidence="1">
    <location>
        <begin position="20"/>
        <end position="42"/>
    </location>
</feature>
<name>A0A2P4PK13_RHIID</name>
<keyword evidence="1" id="KW-0812">Transmembrane</keyword>
<reference evidence="2 3" key="2">
    <citation type="journal article" date="2018" name="New Phytol.">
        <title>High intraspecific genome diversity in the model arbuscular mycorrhizal symbiont Rhizophagus irregularis.</title>
        <authorList>
            <person name="Chen E.C.H."/>
            <person name="Morin E."/>
            <person name="Beaudet D."/>
            <person name="Noel J."/>
            <person name="Yildirir G."/>
            <person name="Ndikumana S."/>
            <person name="Charron P."/>
            <person name="St-Onge C."/>
            <person name="Giorgi J."/>
            <person name="Kruger M."/>
            <person name="Marton T."/>
            <person name="Ropars J."/>
            <person name="Grigoriev I.V."/>
            <person name="Hainaut M."/>
            <person name="Henrissat B."/>
            <person name="Roux C."/>
            <person name="Martin F."/>
            <person name="Corradi N."/>
        </authorList>
    </citation>
    <scope>NUCLEOTIDE SEQUENCE [LARGE SCALE GENOMIC DNA]</scope>
    <source>
        <strain evidence="2 3">DAOM 197198</strain>
    </source>
</reference>
<feature type="non-terminal residue" evidence="2">
    <location>
        <position position="1"/>
    </location>
</feature>
<keyword evidence="1" id="KW-1133">Transmembrane helix</keyword>
<protein>
    <submittedName>
        <fullName evidence="2">Uncharacterized protein</fullName>
    </submittedName>
</protein>
<accession>A0A2P4PK13</accession>